<reference evidence="2 3" key="2">
    <citation type="journal article" date="2019" name="G3 (Bethesda)">
        <title>Hybrid Assembly of the Genome of the Entomopathogenic Nematode Steinernema carpocapsae Identifies the X-Chromosome.</title>
        <authorList>
            <person name="Serra L."/>
            <person name="Macchietto M."/>
            <person name="Macias-Munoz A."/>
            <person name="McGill C.J."/>
            <person name="Rodriguez I.M."/>
            <person name="Rodriguez B."/>
            <person name="Murad R."/>
            <person name="Mortazavi A."/>
        </authorList>
    </citation>
    <scope>NUCLEOTIDE SEQUENCE [LARGE SCALE GENOMIC DNA]</scope>
    <source>
        <strain evidence="2 3">ALL</strain>
    </source>
</reference>
<reference evidence="2 3" key="1">
    <citation type="journal article" date="2015" name="Genome Biol.">
        <title>Comparative genomics of Steinernema reveals deeply conserved gene regulatory networks.</title>
        <authorList>
            <person name="Dillman A.R."/>
            <person name="Macchietto M."/>
            <person name="Porter C.F."/>
            <person name="Rogers A."/>
            <person name="Williams B."/>
            <person name="Antoshechkin I."/>
            <person name="Lee M.M."/>
            <person name="Goodwin Z."/>
            <person name="Lu X."/>
            <person name="Lewis E.E."/>
            <person name="Goodrich-Blair H."/>
            <person name="Stock S.P."/>
            <person name="Adams B.J."/>
            <person name="Sternberg P.W."/>
            <person name="Mortazavi A."/>
        </authorList>
    </citation>
    <scope>NUCLEOTIDE SEQUENCE [LARGE SCALE GENOMIC DNA]</scope>
    <source>
        <strain evidence="2 3">ALL</strain>
    </source>
</reference>
<keyword evidence="3" id="KW-1185">Reference proteome</keyword>
<protein>
    <submittedName>
        <fullName evidence="2">Uncharacterized protein</fullName>
    </submittedName>
</protein>
<evidence type="ECO:0000256" key="1">
    <source>
        <dbReference type="SAM" id="MobiDB-lite"/>
    </source>
</evidence>
<organism evidence="2 3">
    <name type="scientific">Steinernema carpocapsae</name>
    <name type="common">Entomopathogenic nematode</name>
    <dbReference type="NCBI Taxonomy" id="34508"/>
    <lineage>
        <taxon>Eukaryota</taxon>
        <taxon>Metazoa</taxon>
        <taxon>Ecdysozoa</taxon>
        <taxon>Nematoda</taxon>
        <taxon>Chromadorea</taxon>
        <taxon>Rhabditida</taxon>
        <taxon>Tylenchina</taxon>
        <taxon>Panagrolaimomorpha</taxon>
        <taxon>Strongyloidoidea</taxon>
        <taxon>Steinernematidae</taxon>
        <taxon>Steinernema</taxon>
    </lineage>
</organism>
<dbReference type="Proteomes" id="UP000298663">
    <property type="component" value="Unassembled WGS sequence"/>
</dbReference>
<proteinExistence type="predicted"/>
<gene>
    <name evidence="2" type="ORF">L596_011663</name>
</gene>
<accession>A0A4U5NUQ4</accession>
<evidence type="ECO:0000313" key="3">
    <source>
        <dbReference type="Proteomes" id="UP000298663"/>
    </source>
</evidence>
<dbReference type="AlphaFoldDB" id="A0A4U5NUQ4"/>
<feature type="region of interest" description="Disordered" evidence="1">
    <location>
        <begin position="1"/>
        <end position="23"/>
    </location>
</feature>
<sequence length="90" mass="9850">MSELQLQTSGAASGVSKLAAPDKSHFSLRRKPFEPAQFEIHTWECSLVSCGPTDASASKQKILQDLAQYAVLGSRQSCRTLLLQKRRAST</sequence>
<name>A0A4U5NUQ4_STECR</name>
<evidence type="ECO:0000313" key="2">
    <source>
        <dbReference type="EMBL" id="TKR87228.1"/>
    </source>
</evidence>
<comment type="caution">
    <text evidence="2">The sequence shown here is derived from an EMBL/GenBank/DDBJ whole genome shotgun (WGS) entry which is preliminary data.</text>
</comment>
<feature type="compositionally biased region" description="Polar residues" evidence="1">
    <location>
        <begin position="1"/>
        <end position="11"/>
    </location>
</feature>
<dbReference type="EMBL" id="AZBU02000003">
    <property type="protein sequence ID" value="TKR87228.1"/>
    <property type="molecule type" value="Genomic_DNA"/>
</dbReference>